<dbReference type="GeneID" id="64624697"/>
<dbReference type="Gene3D" id="3.40.50.1820">
    <property type="entry name" value="alpha/beta hydrolase"/>
    <property type="match status" value="1"/>
</dbReference>
<organism evidence="2 3">
    <name type="scientific">Suillus subaureus</name>
    <dbReference type="NCBI Taxonomy" id="48587"/>
    <lineage>
        <taxon>Eukaryota</taxon>
        <taxon>Fungi</taxon>
        <taxon>Dikarya</taxon>
        <taxon>Basidiomycota</taxon>
        <taxon>Agaricomycotina</taxon>
        <taxon>Agaricomycetes</taxon>
        <taxon>Agaricomycetidae</taxon>
        <taxon>Boletales</taxon>
        <taxon>Suillineae</taxon>
        <taxon>Suillaceae</taxon>
        <taxon>Suillus</taxon>
    </lineage>
</organism>
<name>A0A9P7EF59_9AGAM</name>
<dbReference type="PANTHER" id="PTHR43433">
    <property type="entry name" value="HYDROLASE, ALPHA/BETA FOLD FAMILY PROTEIN"/>
    <property type="match status" value="1"/>
</dbReference>
<dbReference type="GO" id="GO:0016787">
    <property type="term" value="F:hydrolase activity"/>
    <property type="evidence" value="ECO:0007669"/>
    <property type="project" value="UniProtKB-KW"/>
</dbReference>
<dbReference type="InterPro" id="IPR029058">
    <property type="entry name" value="AB_hydrolase_fold"/>
</dbReference>
<dbReference type="EMBL" id="JABBWG010000009">
    <property type="protein sequence ID" value="KAG1819523.1"/>
    <property type="molecule type" value="Genomic_DNA"/>
</dbReference>
<keyword evidence="2" id="KW-0378">Hydrolase</keyword>
<evidence type="ECO:0000313" key="3">
    <source>
        <dbReference type="Proteomes" id="UP000807769"/>
    </source>
</evidence>
<evidence type="ECO:0000259" key="1">
    <source>
        <dbReference type="Pfam" id="PF00561"/>
    </source>
</evidence>
<dbReference type="RefSeq" id="XP_041195058.1">
    <property type="nucleotide sequence ID" value="XM_041330680.1"/>
</dbReference>
<evidence type="ECO:0000313" key="2">
    <source>
        <dbReference type="EMBL" id="KAG1819523.1"/>
    </source>
</evidence>
<proteinExistence type="predicted"/>
<dbReference type="InterPro" id="IPR000073">
    <property type="entry name" value="AB_hydrolase_1"/>
</dbReference>
<sequence length="335" mass="37463">MSAAHDQVLGPEYQTIFDPDTCTRRGLCPVTQISSQEGPLESHSLYYEQHGTGPEKIIFIMGVNSTSFGWLSQVEHFGRLPQYSVLVFDNRGVGMSGTPRGPYTTSGMAEDVIALLDYLKWTEERSVHVVGISMGGMIAQELADRIPDRITSLSLIVTTAGGQFWQNVPPWKGSTALTRLLLTGDPDVKVPIVMNMLYPQLWLAEKAKDDPEGRTNLEVQSAFYHRRLKITRPQTPLGALSQMYAGLTHHVSPARLRKISSSIPKVLILTGDQDQVIRSSNSRHLHRHMPEAEFHWWEGTGHGITAQWKTRFMELLEKTFEEGRLLVAVASVDTN</sequence>
<reference evidence="2" key="1">
    <citation type="journal article" date="2020" name="New Phytol.">
        <title>Comparative genomics reveals dynamic genome evolution in host specialist ectomycorrhizal fungi.</title>
        <authorList>
            <person name="Lofgren L.A."/>
            <person name="Nguyen N.H."/>
            <person name="Vilgalys R."/>
            <person name="Ruytinx J."/>
            <person name="Liao H.L."/>
            <person name="Branco S."/>
            <person name="Kuo A."/>
            <person name="LaButti K."/>
            <person name="Lipzen A."/>
            <person name="Andreopoulos W."/>
            <person name="Pangilinan J."/>
            <person name="Riley R."/>
            <person name="Hundley H."/>
            <person name="Na H."/>
            <person name="Barry K."/>
            <person name="Grigoriev I.V."/>
            <person name="Stajich J.E."/>
            <person name="Kennedy P.G."/>
        </authorList>
    </citation>
    <scope>NUCLEOTIDE SEQUENCE</scope>
    <source>
        <strain evidence="2">MN1</strain>
    </source>
</reference>
<dbReference type="Pfam" id="PF00561">
    <property type="entry name" value="Abhydrolase_1"/>
    <property type="match status" value="1"/>
</dbReference>
<comment type="caution">
    <text evidence="2">The sequence shown here is derived from an EMBL/GenBank/DDBJ whole genome shotgun (WGS) entry which is preliminary data.</text>
</comment>
<protein>
    <submittedName>
        <fullName evidence="2">Alpha/Beta hydrolase protein</fullName>
    </submittedName>
</protein>
<keyword evidence="3" id="KW-1185">Reference proteome</keyword>
<accession>A0A9P7EF59</accession>
<dbReference type="SUPFAM" id="SSF53474">
    <property type="entry name" value="alpha/beta-Hydrolases"/>
    <property type="match status" value="1"/>
</dbReference>
<feature type="domain" description="AB hydrolase-1" evidence="1">
    <location>
        <begin position="57"/>
        <end position="302"/>
    </location>
</feature>
<dbReference type="PRINTS" id="PR00111">
    <property type="entry name" value="ABHYDROLASE"/>
</dbReference>
<dbReference type="OrthoDB" id="19657at2759"/>
<dbReference type="InterPro" id="IPR050471">
    <property type="entry name" value="AB_hydrolase"/>
</dbReference>
<dbReference type="Proteomes" id="UP000807769">
    <property type="component" value="Unassembled WGS sequence"/>
</dbReference>
<gene>
    <name evidence="2" type="ORF">BJ212DRAFT_1267776</name>
</gene>
<dbReference type="PANTHER" id="PTHR43433:SF5">
    <property type="entry name" value="AB HYDROLASE-1 DOMAIN-CONTAINING PROTEIN"/>
    <property type="match status" value="1"/>
</dbReference>
<dbReference type="AlphaFoldDB" id="A0A9P7EF59"/>